<reference evidence="1 2" key="1">
    <citation type="submission" date="2018-02" db="EMBL/GenBank/DDBJ databases">
        <title>Complete genome sequence of Streptomyces dengpaensis, the producer of angucyclines.</title>
        <authorList>
            <person name="Yumei L."/>
        </authorList>
    </citation>
    <scope>NUCLEOTIDE SEQUENCE [LARGE SCALE GENOMIC DNA]</scope>
    <source>
        <strain evidence="1 2">XZHG99</strain>
    </source>
</reference>
<dbReference type="Proteomes" id="UP000238413">
    <property type="component" value="Chromosome"/>
</dbReference>
<keyword evidence="2" id="KW-1185">Reference proteome</keyword>
<organism evidence="1 2">
    <name type="scientific">Streptomyces dengpaensis</name>
    <dbReference type="NCBI Taxonomy" id="2049881"/>
    <lineage>
        <taxon>Bacteria</taxon>
        <taxon>Bacillati</taxon>
        <taxon>Actinomycetota</taxon>
        <taxon>Actinomycetes</taxon>
        <taxon>Kitasatosporales</taxon>
        <taxon>Streptomycetaceae</taxon>
        <taxon>Streptomyces</taxon>
    </lineage>
</organism>
<proteinExistence type="predicted"/>
<evidence type="ECO:0000313" key="1">
    <source>
        <dbReference type="EMBL" id="AVH60018.1"/>
    </source>
</evidence>
<dbReference type="RefSeq" id="WP_099500397.1">
    <property type="nucleotide sequence ID" value="NZ_CP026652.1"/>
</dbReference>
<evidence type="ECO:0008006" key="3">
    <source>
        <dbReference type="Google" id="ProtNLM"/>
    </source>
</evidence>
<gene>
    <name evidence="1" type="ORF">C4B68_34270</name>
</gene>
<name>A0ABM6SZ85_9ACTN</name>
<accession>A0ABM6SZ85</accession>
<sequence>MIDGHKVACWTPFGRESTVSILVKYIERDVKRGIVDEYILYMNTDDSQVSDRAYGYQLAEQYDWIRIIERPMKHPGPKQRSTGYFYRYATDPDTIFVRFDDDVVYVHDDSIENLVRKKIEMEPSKAIFPIIWNNALVSWYLQQCGIIPREWGEVSPYCMDPVGWANGPFAVKMHEKLIGHVEAGTVEDCFLYQDFPIKLGEQFSVSCFASAGRDYASLPQPGVLVPDEEEHFHTVHWPTVSGQPNILIGNAVVSHWSFFPQHPFLNNTDLLDRYRELADKVA</sequence>
<dbReference type="EMBL" id="CP026652">
    <property type="protein sequence ID" value="AVH60018.1"/>
    <property type="molecule type" value="Genomic_DNA"/>
</dbReference>
<evidence type="ECO:0000313" key="2">
    <source>
        <dbReference type="Proteomes" id="UP000238413"/>
    </source>
</evidence>
<protein>
    <recommendedName>
        <fullName evidence="3">Glycosyltransferase family 2 protein</fullName>
    </recommendedName>
</protein>